<dbReference type="HOGENOM" id="CLU_054927_2_0_10"/>
<dbReference type="PANTHER" id="PTHR33608">
    <property type="entry name" value="BLL2464 PROTEIN"/>
    <property type="match status" value="1"/>
</dbReference>
<dbReference type="CDD" id="cd00198">
    <property type="entry name" value="vWFA"/>
    <property type="match status" value="1"/>
</dbReference>
<dbReference type="SUPFAM" id="SSF53300">
    <property type="entry name" value="vWA-like"/>
    <property type="match status" value="1"/>
</dbReference>
<sequence length="292" mass="33387">MSQQVRDLIKKVRKIDLRTRGLSAMAFSGSYKTHFKGRGMSFSELRSYQYGDDIRNIDWNVTARTGTPYIKVFEEEREQNFMLLVDVSASTNFGSHDINKREFMAELGATLALAAIRNNDKVGVIFFSDKIEQYLPPKKGRNHGLRIIRELLQCQSESPHTDIDQALRYLTGLIRKRCTAFLLSDFLDPNYGRYLKVAASRHDLVGLQVYDPREVELPNLGLLPIRDAETGSWRWIDSASASVRQAYKARFEQQTASFKEQFGKLGLDSLSLCSDQPFVGALRQFFQERPAL</sequence>
<dbReference type="Pfam" id="PF01882">
    <property type="entry name" value="DUF58"/>
    <property type="match status" value="1"/>
</dbReference>
<dbReference type="EMBL" id="JH719942">
    <property type="protein sequence ID" value="EJF52568.1"/>
    <property type="molecule type" value="Genomic_DNA"/>
</dbReference>
<dbReference type="PANTHER" id="PTHR33608:SF6">
    <property type="entry name" value="BLL2464 PROTEIN"/>
    <property type="match status" value="1"/>
</dbReference>
<dbReference type="InterPro" id="IPR036465">
    <property type="entry name" value="vWFA_dom_sf"/>
</dbReference>
<dbReference type="RefSeq" id="WP_002657605.1">
    <property type="nucleotide sequence ID" value="NZ_JH719942.1"/>
</dbReference>
<dbReference type="OrthoDB" id="9776116at2"/>
<name>J1I2P0_9BACT</name>
<protein>
    <recommendedName>
        <fullName evidence="1">DUF58 domain-containing protein</fullName>
    </recommendedName>
</protein>
<dbReference type="Gene3D" id="3.40.50.410">
    <property type="entry name" value="von Willebrand factor, type A domain"/>
    <property type="match status" value="1"/>
</dbReference>
<evidence type="ECO:0000313" key="2">
    <source>
        <dbReference type="EMBL" id="EJF52568.1"/>
    </source>
</evidence>
<proteinExistence type="predicted"/>
<feature type="domain" description="DUF58" evidence="1">
    <location>
        <begin position="44"/>
        <end position="255"/>
    </location>
</feature>
<organism evidence="2 3">
    <name type="scientific">Saprospira grandis DSM 2844</name>
    <dbReference type="NCBI Taxonomy" id="694433"/>
    <lineage>
        <taxon>Bacteria</taxon>
        <taxon>Pseudomonadati</taxon>
        <taxon>Bacteroidota</taxon>
        <taxon>Saprospiria</taxon>
        <taxon>Saprospirales</taxon>
        <taxon>Saprospiraceae</taxon>
        <taxon>Saprospira</taxon>
    </lineage>
</organism>
<dbReference type="Proteomes" id="UP000005113">
    <property type="component" value="Unassembled WGS sequence"/>
</dbReference>
<reference evidence="3" key="1">
    <citation type="journal article" date="2012" name="Stand. Genomic Sci.">
        <title>Permanent draft genome sequence of the gliding predator Saprospira grandis strain Sa g1 (= HR1).</title>
        <authorList>
            <person name="Mavromatis K."/>
            <person name="Chertkov O."/>
            <person name="Lapidus A."/>
            <person name="Nolan M."/>
            <person name="Lucas S."/>
            <person name="Tice H."/>
            <person name="Del Rio T.G."/>
            <person name="Cheng J.F."/>
            <person name="Han C."/>
            <person name="Tapia R."/>
            <person name="Bruce D."/>
            <person name="Goodwin L.A."/>
            <person name="Pitluck S."/>
            <person name="Huntemann M."/>
            <person name="Liolios K."/>
            <person name="Pagani I."/>
            <person name="Ivanova N."/>
            <person name="Mikhailova N."/>
            <person name="Pati A."/>
            <person name="Chen A."/>
            <person name="Palaniappan K."/>
            <person name="Land M."/>
            <person name="Brambilla E.M."/>
            <person name="Rohde M."/>
            <person name="Spring S."/>
            <person name="Goker M."/>
            <person name="Detter J.C."/>
            <person name="Bristow J."/>
            <person name="Eisen J.A."/>
            <person name="Markowitz V."/>
            <person name="Hugenholtz P."/>
            <person name="Kyrpides N.C."/>
            <person name="Klenk H.P."/>
            <person name="Woyke T."/>
        </authorList>
    </citation>
    <scope>NUCLEOTIDE SEQUENCE [LARGE SCALE GENOMIC DNA]</scope>
    <source>
        <strain evidence="3">DSM 2844</strain>
    </source>
</reference>
<accession>J1I2P0</accession>
<gene>
    <name evidence="2" type="ORF">SapgrDRAFT_0832</name>
</gene>
<dbReference type="AlphaFoldDB" id="J1I2P0"/>
<evidence type="ECO:0000313" key="3">
    <source>
        <dbReference type="Proteomes" id="UP000005113"/>
    </source>
</evidence>
<evidence type="ECO:0000259" key="1">
    <source>
        <dbReference type="Pfam" id="PF01882"/>
    </source>
</evidence>
<dbReference type="InterPro" id="IPR002881">
    <property type="entry name" value="DUF58"/>
</dbReference>